<dbReference type="InterPro" id="IPR052891">
    <property type="entry name" value="DNA-3mA_glycosylase"/>
</dbReference>
<dbReference type="Proteomes" id="UP001162780">
    <property type="component" value="Chromosome"/>
</dbReference>
<organism evidence="1 2">
    <name type="scientific">Methylomonas rapida</name>
    <dbReference type="NCBI Taxonomy" id="2963939"/>
    <lineage>
        <taxon>Bacteria</taxon>
        <taxon>Pseudomonadati</taxon>
        <taxon>Pseudomonadota</taxon>
        <taxon>Gammaproteobacteria</taxon>
        <taxon>Methylococcales</taxon>
        <taxon>Methylococcaceae</taxon>
        <taxon>Methylomonas</taxon>
    </lineage>
</organism>
<protein>
    <submittedName>
        <fullName evidence="1">DNA-3-methyladenine glycosylase I</fullName>
    </submittedName>
</protein>
<dbReference type="SUPFAM" id="SSF48150">
    <property type="entry name" value="DNA-glycosylase"/>
    <property type="match status" value="1"/>
</dbReference>
<sequence>MTKCRWALASANEERYHDLEWGVPLHDDRKLFEFLILEGAQAGLSWRTILDKREAYRRAFDDFDAEKIAAYDAVKLEALLNDSGIVRNRLKIQAAVINARAFLQVREQFGGFAAYIWGFVDGNPIQHQWRTHAELPAFSAESERMSKDLRQRGFKFVGKTICYAYMQAVGMVNDHTIDCYRHSQLTNLHP</sequence>
<name>A0ABY7GIR2_9GAMM</name>
<dbReference type="Pfam" id="PF03352">
    <property type="entry name" value="Adenine_glyco"/>
    <property type="match status" value="1"/>
</dbReference>
<dbReference type="RefSeq" id="WP_255189515.1">
    <property type="nucleotide sequence ID" value="NZ_CP113517.1"/>
</dbReference>
<reference evidence="1" key="1">
    <citation type="submission" date="2022-11" db="EMBL/GenBank/DDBJ databases">
        <title>Methylomonas rapida sp. nov., Carotenoid-Producing Obligate Methanotrophs with High Growth Characteristics and Biotechnological Potential.</title>
        <authorList>
            <person name="Tikhonova E.N."/>
            <person name="Suleimanov R.Z."/>
            <person name="Miroshnikov K."/>
            <person name="Oshkin I.Y."/>
            <person name="Belova S.E."/>
            <person name="Danilova O.V."/>
            <person name="Ashikhmin A."/>
            <person name="Konopkin A."/>
            <person name="But S.Y."/>
            <person name="Khmelenina V.N."/>
            <person name="Kuznetsov N."/>
            <person name="Pimenov N.V."/>
            <person name="Dedysh S.N."/>
        </authorList>
    </citation>
    <scope>NUCLEOTIDE SEQUENCE</scope>
    <source>
        <strain evidence="1">MP1</strain>
    </source>
</reference>
<dbReference type="PANTHER" id="PTHR30037:SF4">
    <property type="entry name" value="DNA-3-METHYLADENINE GLYCOSYLASE I"/>
    <property type="match status" value="1"/>
</dbReference>
<accession>A0ABY7GIR2</accession>
<dbReference type="Gene3D" id="1.10.340.30">
    <property type="entry name" value="Hypothetical protein, domain 2"/>
    <property type="match status" value="1"/>
</dbReference>
<keyword evidence="2" id="KW-1185">Reference proteome</keyword>
<evidence type="ECO:0000313" key="2">
    <source>
        <dbReference type="Proteomes" id="UP001162780"/>
    </source>
</evidence>
<gene>
    <name evidence="1" type="ORF">NM686_019670</name>
</gene>
<dbReference type="EMBL" id="CP113517">
    <property type="protein sequence ID" value="WAR44541.1"/>
    <property type="molecule type" value="Genomic_DNA"/>
</dbReference>
<dbReference type="InterPro" id="IPR005019">
    <property type="entry name" value="Adenine_glyco"/>
</dbReference>
<dbReference type="PANTHER" id="PTHR30037">
    <property type="entry name" value="DNA-3-METHYLADENINE GLYCOSYLASE 1"/>
    <property type="match status" value="1"/>
</dbReference>
<dbReference type="InterPro" id="IPR011257">
    <property type="entry name" value="DNA_glycosylase"/>
</dbReference>
<proteinExistence type="predicted"/>
<evidence type="ECO:0000313" key="1">
    <source>
        <dbReference type="EMBL" id="WAR44541.1"/>
    </source>
</evidence>